<gene>
    <name evidence="1" type="ORF">GCM10017764_00200</name>
</gene>
<dbReference type="InterPro" id="IPR025365">
    <property type="entry name" value="DUF4269"/>
</dbReference>
<dbReference type="Pfam" id="PF14091">
    <property type="entry name" value="DUF4269"/>
    <property type="match status" value="1"/>
</dbReference>
<dbReference type="Proteomes" id="UP000620550">
    <property type="component" value="Unassembled WGS sequence"/>
</dbReference>
<keyword evidence="1" id="KW-0378">Hydrolase</keyword>
<comment type="caution">
    <text evidence="1">The sequence shown here is derived from an EMBL/GenBank/DDBJ whole genome shotgun (WGS) entry which is preliminary data.</text>
</comment>
<proteinExistence type="predicted"/>
<dbReference type="EMBL" id="BNAF01000001">
    <property type="protein sequence ID" value="GHE23052.1"/>
    <property type="molecule type" value="Genomic_DNA"/>
</dbReference>
<evidence type="ECO:0000313" key="1">
    <source>
        <dbReference type="EMBL" id="GHE23052.1"/>
    </source>
</evidence>
<dbReference type="RefSeq" id="WP_189624568.1">
    <property type="nucleotide sequence ID" value="NZ_BNAF01000001.1"/>
</dbReference>
<name>A0ABQ3HUA7_9SPHI</name>
<sequence>MHAVNLDRFGHIEHLKMGTDQQQAVYHLLTNAGLFDQLEAYDPLLVGTVPIDIAIATSDLDIVCCASDLDEFCRFAQETFSWRESFQLLKSTFNQVPTVLVHFTLSTFEVELFVQHVPSKLQHGYRHMIKEYEILASRGPDFRKQVLALKRAGLKTEPAFAKLLGLEGDPYERILNYHIHENI</sequence>
<dbReference type="GO" id="GO:0016787">
    <property type="term" value="F:hydrolase activity"/>
    <property type="evidence" value="ECO:0007669"/>
    <property type="project" value="UniProtKB-KW"/>
</dbReference>
<accession>A0ABQ3HUA7</accession>
<organism evidence="1 2">
    <name type="scientific">Sphingobacterium griseoflavum</name>
    <dbReference type="NCBI Taxonomy" id="1474952"/>
    <lineage>
        <taxon>Bacteria</taxon>
        <taxon>Pseudomonadati</taxon>
        <taxon>Bacteroidota</taxon>
        <taxon>Sphingobacteriia</taxon>
        <taxon>Sphingobacteriales</taxon>
        <taxon>Sphingobacteriaceae</taxon>
        <taxon>Sphingobacterium</taxon>
    </lineage>
</organism>
<keyword evidence="2" id="KW-1185">Reference proteome</keyword>
<evidence type="ECO:0000313" key="2">
    <source>
        <dbReference type="Proteomes" id="UP000620550"/>
    </source>
</evidence>
<reference evidence="2" key="1">
    <citation type="journal article" date="2019" name="Int. J. Syst. Evol. Microbiol.">
        <title>The Global Catalogue of Microorganisms (GCM) 10K type strain sequencing project: providing services to taxonomists for standard genome sequencing and annotation.</title>
        <authorList>
            <consortium name="The Broad Institute Genomics Platform"/>
            <consortium name="The Broad Institute Genome Sequencing Center for Infectious Disease"/>
            <person name="Wu L."/>
            <person name="Ma J."/>
        </authorList>
    </citation>
    <scope>NUCLEOTIDE SEQUENCE [LARGE SCALE GENOMIC DNA]</scope>
    <source>
        <strain evidence="2">CGMCC 1.12966</strain>
    </source>
</reference>
<protein>
    <submittedName>
        <fullName evidence="1">Alpha/beta hydrolase</fullName>
    </submittedName>
</protein>